<evidence type="ECO:0000313" key="5">
    <source>
        <dbReference type="Proteomes" id="UP001197093"/>
    </source>
</evidence>
<dbReference type="AlphaFoldDB" id="A0AAD4ESG4"/>
<dbReference type="PANTHER" id="PTHR35152">
    <property type="entry name" value="DOMAIN SIGNALLING PROTEIN, PUTATIVE (AFU_ORTHOLOGUE AFUA_5G11310)-RELATED"/>
    <property type="match status" value="1"/>
</dbReference>
<reference evidence="4" key="1">
    <citation type="submission" date="2023-02" db="EMBL/GenBank/DDBJ databases">
        <authorList>
            <person name="Palmer J.M."/>
        </authorList>
    </citation>
    <scope>NUCLEOTIDE SEQUENCE</scope>
    <source>
        <strain evidence="4">FW57</strain>
    </source>
</reference>
<keyword evidence="2" id="KW-1133">Transmembrane helix</keyword>
<keyword evidence="2" id="KW-0472">Membrane</keyword>
<feature type="transmembrane region" description="Helical" evidence="2">
    <location>
        <begin position="108"/>
        <end position="133"/>
    </location>
</feature>
<feature type="compositionally biased region" description="Polar residues" evidence="1">
    <location>
        <begin position="805"/>
        <end position="820"/>
    </location>
</feature>
<dbReference type="PROSITE" id="PS50924">
    <property type="entry name" value="MHYT"/>
    <property type="match status" value="1"/>
</dbReference>
<evidence type="ECO:0000259" key="3">
    <source>
        <dbReference type="PROSITE" id="PS50924"/>
    </source>
</evidence>
<feature type="transmembrane region" description="Helical" evidence="2">
    <location>
        <begin position="256"/>
        <end position="278"/>
    </location>
</feature>
<evidence type="ECO:0000256" key="1">
    <source>
        <dbReference type="SAM" id="MobiDB-lite"/>
    </source>
</evidence>
<sequence>MGNLDTALRRDDLAQYVGQVVSVTFDPTLLVLSYLISLVGAASTLELIHRRTSRRGYYNKFDSLKLTRVPSLLLFGASITMGGVAIWSMHYIGNRATTLLNGEPELQIAYSVGVTVASFFVPIIVLLAAFFVVTGTTTSSNQISWWRVSASGTLSGGAICGMHYLGNASISNYRCDYLSAFVAGSVVIAAVASTVALSLFFVFRSSWTNSWWKRVGCAFVLAGAVSGMHWCAVMGTRYTLKHVNSNSDISSRNTTVIVTACLSFTACLMMAGLAIYSARVRKGYANRAQRITLAAAVFDERGRILVTPDGFLPSEVVTSTFLQKAQNETFSTAHPLFHWLFQASRSWPSISALIDKMNHHLASLPHHERNVRTGIELVDKEGHIIENYDTIFSELFCVAASALAVQMNEDLVDVGILWDEIVATGGHPTAGSISEESTTMGSGDSTPTIKKGLDDLAEKGSSPKHRNGQGHLMFLVRKVESGHVDHLAAAGYCFAEPRHVSHIIRSKMQIRSSRLEEKFRSMERYARGTMLDPGVHIGLFAVRTQVHQMGFDVLVRKQARNLLPSIELPLDRLEPAHTEFLRRMDGMTLGSLHRRLERANELASRDATFAGFLLDAIRNLRASVQDPVFDNARLVAQVTQVPCNPPVNEARPLTCSLIAFTLMIPIHVRVDAPAHEFIPLPFFKTQQLVYKNSPHNAAFGRSVHHAVKLVSSSRERIALTPRNRSVSSLPLYNGNGGDSELASEGKPPSLVSDSLKPVRKQPPPKSFGGIMISQEVTVDVEEARNSVHDMPDMPPPSRTRDASPSGVSRQMSQRTTLQSVSGGGGNPALGPRYDQAIELKEVSTVLGMGLSKVEVRKEGDDVVTTFVDDLFSTCIDTPRRM</sequence>
<organism evidence="4 5">
    <name type="scientific">Staphylotrichum longicolle</name>
    <dbReference type="NCBI Taxonomy" id="669026"/>
    <lineage>
        <taxon>Eukaryota</taxon>
        <taxon>Fungi</taxon>
        <taxon>Dikarya</taxon>
        <taxon>Ascomycota</taxon>
        <taxon>Pezizomycotina</taxon>
        <taxon>Sordariomycetes</taxon>
        <taxon>Sordariomycetidae</taxon>
        <taxon>Sordariales</taxon>
        <taxon>Chaetomiaceae</taxon>
        <taxon>Staphylotrichum</taxon>
    </lineage>
</organism>
<feature type="transmembrane region" description="Helical" evidence="2">
    <location>
        <begin position="69"/>
        <end position="88"/>
    </location>
</feature>
<protein>
    <recommendedName>
        <fullName evidence="3">MHYT domain-containing protein</fullName>
    </recommendedName>
</protein>
<dbReference type="EMBL" id="JAHCVI010000006">
    <property type="protein sequence ID" value="KAG7284587.1"/>
    <property type="molecule type" value="Genomic_DNA"/>
</dbReference>
<keyword evidence="5" id="KW-1185">Reference proteome</keyword>
<comment type="caution">
    <text evidence="4">The sequence shown here is derived from an EMBL/GenBank/DDBJ whole genome shotgun (WGS) entry which is preliminary data.</text>
</comment>
<feature type="domain" description="MHYT" evidence="3">
    <location>
        <begin position="25"/>
        <end position="239"/>
    </location>
</feature>
<feature type="transmembrane region" description="Helical" evidence="2">
    <location>
        <begin position="145"/>
        <end position="165"/>
    </location>
</feature>
<feature type="transmembrane region" description="Helical" evidence="2">
    <location>
        <begin position="177"/>
        <end position="203"/>
    </location>
</feature>
<feature type="region of interest" description="Disordered" evidence="1">
    <location>
        <begin position="786"/>
        <end position="831"/>
    </location>
</feature>
<keyword evidence="2" id="KW-0812">Transmembrane</keyword>
<dbReference type="Proteomes" id="UP001197093">
    <property type="component" value="Unassembled WGS sequence"/>
</dbReference>
<name>A0AAD4ESG4_9PEZI</name>
<accession>A0AAD4ESG4</accession>
<feature type="region of interest" description="Disordered" evidence="1">
    <location>
        <begin position="726"/>
        <end position="769"/>
    </location>
</feature>
<gene>
    <name evidence="4" type="ORF">NEMBOFW57_010965</name>
</gene>
<feature type="transmembrane region" description="Helical" evidence="2">
    <location>
        <begin position="215"/>
        <end position="236"/>
    </location>
</feature>
<feature type="compositionally biased region" description="Polar residues" evidence="1">
    <location>
        <begin position="431"/>
        <end position="448"/>
    </location>
</feature>
<dbReference type="InterPro" id="IPR005330">
    <property type="entry name" value="MHYT_dom"/>
</dbReference>
<dbReference type="PANTHER" id="PTHR35152:SF1">
    <property type="entry name" value="DOMAIN SIGNALLING PROTEIN, PUTATIVE (AFU_ORTHOLOGUE AFUA_5G11310)-RELATED"/>
    <property type="match status" value="1"/>
</dbReference>
<dbReference type="Pfam" id="PF03707">
    <property type="entry name" value="MHYT"/>
    <property type="match status" value="2"/>
</dbReference>
<feature type="region of interest" description="Disordered" evidence="1">
    <location>
        <begin position="428"/>
        <end position="468"/>
    </location>
</feature>
<evidence type="ECO:0000256" key="2">
    <source>
        <dbReference type="SAM" id="Phobius"/>
    </source>
</evidence>
<feature type="transmembrane region" description="Helical" evidence="2">
    <location>
        <begin position="29"/>
        <end position="48"/>
    </location>
</feature>
<evidence type="ECO:0000313" key="4">
    <source>
        <dbReference type="EMBL" id="KAG7284587.1"/>
    </source>
</evidence>
<proteinExistence type="predicted"/>